<dbReference type="EMBL" id="JAJNCT010000009">
    <property type="protein sequence ID" value="MCD2165187.1"/>
    <property type="molecule type" value="Genomic_DNA"/>
</dbReference>
<name>A0AAW4XUW9_9BURK</name>
<proteinExistence type="predicted"/>
<reference evidence="1 2" key="1">
    <citation type="submission" date="2021-11" db="EMBL/GenBank/DDBJ databases">
        <title>Genome sequence.</title>
        <authorList>
            <person name="Sun Q."/>
        </authorList>
    </citation>
    <scope>NUCLEOTIDE SEQUENCE [LARGE SCALE GENOMIC DNA]</scope>
    <source>
        <strain evidence="1 2">KCTC 12005</strain>
    </source>
</reference>
<dbReference type="Proteomes" id="UP001199260">
    <property type="component" value="Unassembled WGS sequence"/>
</dbReference>
<comment type="caution">
    <text evidence="1">The sequence shown here is derived from an EMBL/GenBank/DDBJ whole genome shotgun (WGS) entry which is preliminary data.</text>
</comment>
<dbReference type="AlphaFoldDB" id="A0AAW4XUW9"/>
<sequence length="76" mass="8648">MKNTASQAIAAQHADLLALREPRQALRPASLGWLSAIENAFVRWQAKRLAELEPGRLWAQAMQDTRSLAEIRRIQR</sequence>
<gene>
    <name evidence="1" type="ORF">LPW39_08590</name>
</gene>
<evidence type="ECO:0000313" key="1">
    <source>
        <dbReference type="EMBL" id="MCD2165187.1"/>
    </source>
</evidence>
<keyword evidence="2" id="KW-1185">Reference proteome</keyword>
<accession>A0AAW4XUW9</accession>
<organism evidence="1 2">
    <name type="scientific">Comamonas koreensis</name>
    <dbReference type="NCBI Taxonomy" id="160825"/>
    <lineage>
        <taxon>Bacteria</taxon>
        <taxon>Pseudomonadati</taxon>
        <taxon>Pseudomonadota</taxon>
        <taxon>Betaproteobacteria</taxon>
        <taxon>Burkholderiales</taxon>
        <taxon>Comamonadaceae</taxon>
        <taxon>Comamonas</taxon>
    </lineage>
</organism>
<evidence type="ECO:0000313" key="2">
    <source>
        <dbReference type="Proteomes" id="UP001199260"/>
    </source>
</evidence>
<protein>
    <submittedName>
        <fullName evidence="1">Uncharacterized protein</fullName>
    </submittedName>
</protein>
<dbReference type="RefSeq" id="WP_230773507.1">
    <property type="nucleotide sequence ID" value="NZ_JAJNCT010000009.1"/>
</dbReference>